<protein>
    <submittedName>
        <fullName evidence="1">Uncharacterized protein</fullName>
    </submittedName>
</protein>
<dbReference type="Proteomes" id="UP000238413">
    <property type="component" value="Chromosome"/>
</dbReference>
<evidence type="ECO:0000313" key="2">
    <source>
        <dbReference type="Proteomes" id="UP000238413"/>
    </source>
</evidence>
<proteinExistence type="predicted"/>
<reference evidence="1 2" key="1">
    <citation type="submission" date="2018-02" db="EMBL/GenBank/DDBJ databases">
        <title>Complete genome sequence of Streptomyces dengpaensis, the producer of angucyclines.</title>
        <authorList>
            <person name="Yumei L."/>
        </authorList>
    </citation>
    <scope>NUCLEOTIDE SEQUENCE [LARGE SCALE GENOMIC DNA]</scope>
    <source>
        <strain evidence="1 2">XZHG99</strain>
    </source>
</reference>
<evidence type="ECO:0000313" key="1">
    <source>
        <dbReference type="EMBL" id="AVH57797.1"/>
    </source>
</evidence>
<dbReference type="EMBL" id="CP026652">
    <property type="protein sequence ID" value="AVH57797.1"/>
    <property type="molecule type" value="Genomic_DNA"/>
</dbReference>
<dbReference type="InterPro" id="IPR054202">
    <property type="entry name" value="DUF6907"/>
</dbReference>
<organism evidence="1 2">
    <name type="scientific">Streptomyces dengpaensis</name>
    <dbReference type="NCBI Taxonomy" id="2049881"/>
    <lineage>
        <taxon>Bacteria</taxon>
        <taxon>Bacillati</taxon>
        <taxon>Actinomycetota</taxon>
        <taxon>Actinomycetes</taxon>
        <taxon>Kitasatosporales</taxon>
        <taxon>Streptomycetaceae</taxon>
        <taxon>Streptomyces</taxon>
    </lineage>
</organism>
<accession>A0ABN5I474</accession>
<keyword evidence="2" id="KW-1185">Reference proteome</keyword>
<sequence length="299" mass="33070">MNVTPEGSETMNYATALAAATAHLVADQTVETPLSRDLRAGASGQPRAYADELVEGGAREHTEPAGCPVWPGICTDTTPGHYDHFNHEHHVLDKGGEQLLDIGFVQLSDVDGNSPAMIYIRSEDFAPEEVRPKTTELRRLLDTADALADKVMAVREPAPPAEPRTWKYIRTGDLAEVTVTCTIWCENSHEMDQYLTAAPSDIHHQAYGQERTVEASEEFEKYEQRRLLSAQLEVIPDSELGEAERVPHVKVEVVDGLWSRPMGPDQLAEFIDTVEGQLGELRKLHTRLVAIRAKATARA</sequence>
<dbReference type="Pfam" id="PF21848">
    <property type="entry name" value="DUF6907"/>
    <property type="match status" value="1"/>
</dbReference>
<gene>
    <name evidence="1" type="ORF">C4B68_20745</name>
</gene>
<name>A0ABN5I474_9ACTN</name>